<dbReference type="EMBL" id="JAJSOF020000023">
    <property type="protein sequence ID" value="KAJ4436292.1"/>
    <property type="molecule type" value="Genomic_DNA"/>
</dbReference>
<keyword evidence="2 4" id="KW-0238">DNA-binding</keyword>
<protein>
    <submittedName>
        <fullName evidence="7">Uncharacterized protein</fullName>
    </submittedName>
</protein>
<dbReference type="Pfam" id="PF03221">
    <property type="entry name" value="HTH_Tnp_Tc5"/>
    <property type="match status" value="1"/>
</dbReference>
<dbReference type="InterPro" id="IPR007889">
    <property type="entry name" value="HTH_Psq"/>
</dbReference>
<keyword evidence="8" id="KW-1185">Reference proteome</keyword>
<dbReference type="PANTHER" id="PTHR19303">
    <property type="entry name" value="TRANSPOSON"/>
    <property type="match status" value="1"/>
</dbReference>
<dbReference type="SUPFAM" id="SSF46689">
    <property type="entry name" value="Homeodomain-like"/>
    <property type="match status" value="2"/>
</dbReference>
<dbReference type="PROSITE" id="PS51253">
    <property type="entry name" value="HTH_CENPB"/>
    <property type="match status" value="1"/>
</dbReference>
<feature type="domain" description="HTH psq-type" evidence="5">
    <location>
        <begin position="1"/>
        <end position="52"/>
    </location>
</feature>
<dbReference type="InterPro" id="IPR006600">
    <property type="entry name" value="HTH_CenpB_DNA-bd_dom"/>
</dbReference>
<dbReference type="Pfam" id="PF04218">
    <property type="entry name" value="CENP-B_N"/>
    <property type="match status" value="1"/>
</dbReference>
<evidence type="ECO:0000313" key="7">
    <source>
        <dbReference type="EMBL" id="KAJ4436292.1"/>
    </source>
</evidence>
<evidence type="ECO:0000256" key="3">
    <source>
        <dbReference type="ARBA" id="ARBA00023242"/>
    </source>
</evidence>
<evidence type="ECO:0000256" key="1">
    <source>
        <dbReference type="ARBA" id="ARBA00004123"/>
    </source>
</evidence>
<dbReference type="Gene3D" id="1.10.10.60">
    <property type="entry name" value="Homeodomain-like"/>
    <property type="match status" value="2"/>
</dbReference>
<name>A0ABQ8SRH7_PERAM</name>
<evidence type="ECO:0000313" key="8">
    <source>
        <dbReference type="Proteomes" id="UP001148838"/>
    </source>
</evidence>
<comment type="caution">
    <text evidence="7">The sequence shown here is derived from an EMBL/GenBank/DDBJ whole genome shotgun (WGS) entry which is preliminary data.</text>
</comment>
<organism evidence="7 8">
    <name type="scientific">Periplaneta americana</name>
    <name type="common">American cockroach</name>
    <name type="synonym">Blatta americana</name>
    <dbReference type="NCBI Taxonomy" id="6978"/>
    <lineage>
        <taxon>Eukaryota</taxon>
        <taxon>Metazoa</taxon>
        <taxon>Ecdysozoa</taxon>
        <taxon>Arthropoda</taxon>
        <taxon>Hexapoda</taxon>
        <taxon>Insecta</taxon>
        <taxon>Pterygota</taxon>
        <taxon>Neoptera</taxon>
        <taxon>Polyneoptera</taxon>
        <taxon>Dictyoptera</taxon>
        <taxon>Blattodea</taxon>
        <taxon>Blattoidea</taxon>
        <taxon>Blattidae</taxon>
        <taxon>Blattinae</taxon>
        <taxon>Periplaneta</taxon>
    </lineage>
</organism>
<dbReference type="InterPro" id="IPR050863">
    <property type="entry name" value="CenT-Element_Derived"/>
</dbReference>
<evidence type="ECO:0000256" key="4">
    <source>
        <dbReference type="PROSITE-ProRule" id="PRU00320"/>
    </source>
</evidence>
<dbReference type="Proteomes" id="UP001148838">
    <property type="component" value="Unassembled WGS sequence"/>
</dbReference>
<feature type="domain" description="HTH CENPB-type" evidence="6">
    <location>
        <begin position="63"/>
        <end position="134"/>
    </location>
</feature>
<accession>A0ABQ8SRH7</accession>
<gene>
    <name evidence="7" type="ORF">ANN_18923</name>
</gene>
<proteinExistence type="predicted"/>
<sequence>MPRGEYKTLTLVQKIEVIKEVEKGLKKKNVIAKEFGIPPNTLSTYLKIKDAIFNSWGVHGGGERKRVRGPEYPDIDESVLKWFTQAHNKTIPLSGTLIRVNAEEFASKLGKSDFKASTGWLDGFKERNGISFKSV</sequence>
<evidence type="ECO:0000259" key="6">
    <source>
        <dbReference type="PROSITE" id="PS51253"/>
    </source>
</evidence>
<dbReference type="InterPro" id="IPR009057">
    <property type="entry name" value="Homeodomain-like_sf"/>
</dbReference>
<dbReference type="SMART" id="SM00674">
    <property type="entry name" value="CENPB"/>
    <property type="match status" value="1"/>
</dbReference>
<dbReference type="PANTHER" id="PTHR19303:SF73">
    <property type="entry name" value="PROTEIN PDC2"/>
    <property type="match status" value="1"/>
</dbReference>
<evidence type="ECO:0000256" key="2">
    <source>
        <dbReference type="ARBA" id="ARBA00023125"/>
    </source>
</evidence>
<reference evidence="7 8" key="1">
    <citation type="journal article" date="2022" name="Allergy">
        <title>Genome assembly and annotation of Periplaneta americana reveal a comprehensive cockroach allergen profile.</title>
        <authorList>
            <person name="Wang L."/>
            <person name="Xiong Q."/>
            <person name="Saelim N."/>
            <person name="Wang L."/>
            <person name="Nong W."/>
            <person name="Wan A.T."/>
            <person name="Shi M."/>
            <person name="Liu X."/>
            <person name="Cao Q."/>
            <person name="Hui J.H.L."/>
            <person name="Sookrung N."/>
            <person name="Leung T.F."/>
            <person name="Tungtrongchitr A."/>
            <person name="Tsui S.K.W."/>
        </authorList>
    </citation>
    <scope>NUCLEOTIDE SEQUENCE [LARGE SCALE GENOMIC DNA]</scope>
    <source>
        <strain evidence="7">PWHHKU_190912</strain>
    </source>
</reference>
<feature type="DNA-binding region" description="H-T-H motif" evidence="4">
    <location>
        <begin position="28"/>
        <end position="48"/>
    </location>
</feature>
<dbReference type="PROSITE" id="PS50960">
    <property type="entry name" value="HTH_PSQ"/>
    <property type="match status" value="1"/>
</dbReference>
<keyword evidence="3 4" id="KW-0539">Nucleus</keyword>
<evidence type="ECO:0000259" key="5">
    <source>
        <dbReference type="PROSITE" id="PS50960"/>
    </source>
</evidence>
<comment type="subcellular location">
    <subcellularLocation>
        <location evidence="1 4">Nucleus</location>
    </subcellularLocation>
</comment>